<dbReference type="AlphaFoldDB" id="A0A1C7FEK1"/>
<dbReference type="GO" id="GO:0005524">
    <property type="term" value="F:ATP binding"/>
    <property type="evidence" value="ECO:0007669"/>
    <property type="project" value="UniProtKB-KW"/>
</dbReference>
<evidence type="ECO:0000256" key="2">
    <source>
        <dbReference type="ARBA" id="ARBA00022741"/>
    </source>
</evidence>
<evidence type="ECO:0000313" key="6">
    <source>
        <dbReference type="Proteomes" id="UP000092528"/>
    </source>
</evidence>
<dbReference type="GO" id="GO:0016887">
    <property type="term" value="F:ATP hydrolysis activity"/>
    <property type="evidence" value="ECO:0007669"/>
    <property type="project" value="InterPro"/>
</dbReference>
<dbReference type="InterPro" id="IPR003593">
    <property type="entry name" value="AAA+_ATPase"/>
</dbReference>
<comment type="similarity">
    <text evidence="1">Belongs to the ABC transporter superfamily.</text>
</comment>
<keyword evidence="2" id="KW-0547">Nucleotide-binding</keyword>
<reference evidence="5 6" key="1">
    <citation type="submission" date="2016-07" db="EMBL/GenBank/DDBJ databases">
        <title>Genome sequencing of Vibrio scophthalmi strain VS-05, an isolated from Paralichthys olivaceus.</title>
        <authorList>
            <person name="Han H.-J."/>
        </authorList>
    </citation>
    <scope>NUCLEOTIDE SEQUENCE [LARGE SCALE GENOMIC DNA]</scope>
    <source>
        <strain evidence="5 6">VS-05</strain>
    </source>
</reference>
<dbReference type="SUPFAM" id="SSF52540">
    <property type="entry name" value="P-loop containing nucleoside triphosphate hydrolases"/>
    <property type="match status" value="1"/>
</dbReference>
<keyword evidence="3 5" id="KW-0067">ATP-binding</keyword>
<keyword evidence="6" id="KW-1185">Reference proteome</keyword>
<accession>A0A1C7FEK1</accession>
<dbReference type="Pfam" id="PF00005">
    <property type="entry name" value="ABC_tran"/>
    <property type="match status" value="1"/>
</dbReference>
<dbReference type="EMBL" id="CP016415">
    <property type="protein sequence ID" value="ANU38495.1"/>
    <property type="molecule type" value="Genomic_DNA"/>
</dbReference>
<evidence type="ECO:0000259" key="4">
    <source>
        <dbReference type="PROSITE" id="PS50893"/>
    </source>
</evidence>
<evidence type="ECO:0000313" key="5">
    <source>
        <dbReference type="EMBL" id="ANU38495.1"/>
    </source>
</evidence>
<name>A0A1C7FEK1_9VIBR</name>
<dbReference type="SMART" id="SM00382">
    <property type="entry name" value="AAA"/>
    <property type="match status" value="1"/>
</dbReference>
<dbReference type="InterPro" id="IPR027417">
    <property type="entry name" value="P-loop_NTPase"/>
</dbReference>
<dbReference type="InterPro" id="IPR003439">
    <property type="entry name" value="ABC_transporter-like_ATP-bd"/>
</dbReference>
<gene>
    <name evidence="5" type="ORF">VSVS05_03457</name>
</gene>
<dbReference type="Proteomes" id="UP000092528">
    <property type="component" value="Chromosome 2"/>
</dbReference>
<dbReference type="PANTHER" id="PTHR42798:SF7">
    <property type="entry name" value="ALPHA-D-RIBOSE 1-METHYLPHOSPHONATE 5-TRIPHOSPHATE SYNTHASE SUBUNIT PHNL"/>
    <property type="match status" value="1"/>
</dbReference>
<organism evidence="5 6">
    <name type="scientific">Vibrio scophthalmi</name>
    <dbReference type="NCBI Taxonomy" id="45658"/>
    <lineage>
        <taxon>Bacteria</taxon>
        <taxon>Pseudomonadati</taxon>
        <taxon>Pseudomonadota</taxon>
        <taxon>Gammaproteobacteria</taxon>
        <taxon>Vibrionales</taxon>
        <taxon>Vibrionaceae</taxon>
        <taxon>Vibrio</taxon>
    </lineage>
</organism>
<sequence>MNHSVTRVLLSGVEKKLGDLDHSITIQIPRFELRQGEIVSIVGANGSGKSTMLDMIAMLSTPDEAVQFALCTEMGGTQDVLTLRDSDINRLRRNSIAYIIQSGGLLEFLTLKQNINLVTKLKKGKQADFNDIVESLAIEKLLQNKPAQLSGGQRQKGAVARALIQQPDIILADEPTSAMDSLSAVRLMEDLTKRVENVGSSLILVSHDASLVEAFSHRIYRFAVTQVNNETISTLHEERRVKDRGEQC</sequence>
<proteinExistence type="inferred from homology"/>
<dbReference type="Gene3D" id="3.40.50.300">
    <property type="entry name" value="P-loop containing nucleotide triphosphate hydrolases"/>
    <property type="match status" value="1"/>
</dbReference>
<evidence type="ECO:0000256" key="1">
    <source>
        <dbReference type="ARBA" id="ARBA00005417"/>
    </source>
</evidence>
<protein>
    <submittedName>
        <fullName evidence="5">Molybdenum import ATP-binding protein ModC</fullName>
    </submittedName>
</protein>
<feature type="domain" description="ABC transporter" evidence="4">
    <location>
        <begin position="8"/>
        <end position="248"/>
    </location>
</feature>
<dbReference type="PANTHER" id="PTHR42798">
    <property type="entry name" value="LIPOPROTEIN-RELEASING SYSTEM ATP-BINDING PROTEIN LOLD"/>
    <property type="match status" value="1"/>
</dbReference>
<dbReference type="PROSITE" id="PS50893">
    <property type="entry name" value="ABC_TRANSPORTER_2"/>
    <property type="match status" value="1"/>
</dbReference>
<evidence type="ECO:0000256" key="3">
    <source>
        <dbReference type="ARBA" id="ARBA00022840"/>
    </source>
</evidence>